<protein>
    <submittedName>
        <fullName evidence="1">Uncharacterized protein</fullName>
    </submittedName>
</protein>
<reference evidence="1" key="1">
    <citation type="submission" date="2021-01" db="EMBL/GenBank/DDBJ databases">
        <authorList>
            <person name="Corre E."/>
            <person name="Pelletier E."/>
            <person name="Niang G."/>
            <person name="Scheremetjew M."/>
            <person name="Finn R."/>
            <person name="Kale V."/>
            <person name="Holt S."/>
            <person name="Cochrane G."/>
            <person name="Meng A."/>
            <person name="Brown T."/>
            <person name="Cohen L."/>
        </authorList>
    </citation>
    <scope>NUCLEOTIDE SEQUENCE</scope>
    <source>
        <strain evidence="1">CCCM811</strain>
    </source>
</reference>
<name>A0A7S4DRX1_9EUKA</name>
<dbReference type="AlphaFoldDB" id="A0A7S4DRX1"/>
<proteinExistence type="predicted"/>
<accession>A0A7S4DRX1</accession>
<organism evidence="1">
    <name type="scientific">Lotharella globosa</name>
    <dbReference type="NCBI Taxonomy" id="91324"/>
    <lineage>
        <taxon>Eukaryota</taxon>
        <taxon>Sar</taxon>
        <taxon>Rhizaria</taxon>
        <taxon>Cercozoa</taxon>
        <taxon>Chlorarachniophyceae</taxon>
        <taxon>Lotharella</taxon>
    </lineage>
</organism>
<gene>
    <name evidence="1" type="ORF">LGLO00237_LOCUS17925</name>
</gene>
<evidence type="ECO:0000313" key="1">
    <source>
        <dbReference type="EMBL" id="CAE0666315.1"/>
    </source>
</evidence>
<sequence length="224" mass="24559">MMPASNNNNNYNYNNNYNNHMQAPFPPTASPSAGSQASHPVAPVVVPTTAMAVSVAPLPAQKPVSNKWDGGMYHGCMNDVAGTFFTCCCPGCVFLCATQDAYEQEGSSTGDCFMDALSSCFLSNFCCCCTLCCCPTKFAWCYCGQVLARFRHKYNLPELDSCTGSFCGRSEKCFPECWQMTCCGACVMCLMYRTMNKLEHKAVNKTPYDPASVARKTPEQVQMH</sequence>
<dbReference type="EMBL" id="HBIV01024986">
    <property type="protein sequence ID" value="CAE0666315.1"/>
    <property type="molecule type" value="Transcribed_RNA"/>
</dbReference>